<dbReference type="Proteomes" id="UP001364617">
    <property type="component" value="Unassembled WGS sequence"/>
</dbReference>
<sequence length="177" mass="20182">MGMRLAVLLLVVSVSLTEAAGCVPTTSPRCYKKSTLPEEDFICKWDRKNPKENQTHTLFIWNSEKKSFIMCANSGIHSERYIPLEELGITTKKMDIWVQTQVGNLTCNSSNISVIFECLVKYSAPQITRMKRSAGILSLKLDKPKDNKSVKYEIRWRERGSEWQNATFETEDSTIPG</sequence>
<keyword evidence="3" id="KW-1185">Reference proteome</keyword>
<evidence type="ECO:0000313" key="2">
    <source>
        <dbReference type="EMBL" id="KAK7127991.1"/>
    </source>
</evidence>
<protein>
    <submittedName>
        <fullName evidence="2">Uncharacterized protein</fullName>
    </submittedName>
</protein>
<feature type="signal peptide" evidence="1">
    <location>
        <begin position="1"/>
        <end position="19"/>
    </location>
</feature>
<feature type="chain" id="PRO_5042864367" evidence="1">
    <location>
        <begin position="20"/>
        <end position="177"/>
    </location>
</feature>
<accession>A0AAN9GTM8</accession>
<gene>
    <name evidence="2" type="ORF">R3I93_020545</name>
</gene>
<name>A0AAN9GTM8_9TELE</name>
<comment type="caution">
    <text evidence="2">The sequence shown here is derived from an EMBL/GenBank/DDBJ whole genome shotgun (WGS) entry which is preliminary data.</text>
</comment>
<dbReference type="AlphaFoldDB" id="A0AAN9GTM8"/>
<keyword evidence="1" id="KW-0732">Signal</keyword>
<dbReference type="EMBL" id="JAYKXH010000022">
    <property type="protein sequence ID" value="KAK7127991.1"/>
    <property type="molecule type" value="Genomic_DNA"/>
</dbReference>
<reference evidence="2 3" key="1">
    <citation type="submission" date="2024-02" db="EMBL/GenBank/DDBJ databases">
        <title>Chromosome-level genome assembly of the Eurasian Minnow (Phoxinus phoxinus).</title>
        <authorList>
            <person name="Oriowo T.O."/>
            <person name="Martin S."/>
            <person name="Stange M."/>
            <person name="Chrysostomakis Y."/>
            <person name="Brown T."/>
            <person name="Winkler S."/>
            <person name="Kukowka S."/>
            <person name="Myers E.W."/>
            <person name="Bohne A."/>
        </authorList>
    </citation>
    <scope>NUCLEOTIDE SEQUENCE [LARGE SCALE GENOMIC DNA]</scope>
    <source>
        <strain evidence="2">ZFMK-TIS-60720</strain>
        <tissue evidence="2">Whole Organism</tissue>
    </source>
</reference>
<evidence type="ECO:0000313" key="3">
    <source>
        <dbReference type="Proteomes" id="UP001364617"/>
    </source>
</evidence>
<organism evidence="2 3">
    <name type="scientific">Phoxinus phoxinus</name>
    <name type="common">Eurasian minnow</name>
    <dbReference type="NCBI Taxonomy" id="58324"/>
    <lineage>
        <taxon>Eukaryota</taxon>
        <taxon>Metazoa</taxon>
        <taxon>Chordata</taxon>
        <taxon>Craniata</taxon>
        <taxon>Vertebrata</taxon>
        <taxon>Euteleostomi</taxon>
        <taxon>Actinopterygii</taxon>
        <taxon>Neopterygii</taxon>
        <taxon>Teleostei</taxon>
        <taxon>Ostariophysi</taxon>
        <taxon>Cypriniformes</taxon>
        <taxon>Leuciscidae</taxon>
        <taxon>Phoxininae</taxon>
        <taxon>Phoxinus</taxon>
    </lineage>
</organism>
<evidence type="ECO:0000256" key="1">
    <source>
        <dbReference type="SAM" id="SignalP"/>
    </source>
</evidence>
<proteinExistence type="predicted"/>